<dbReference type="Gene3D" id="3.30.565.10">
    <property type="entry name" value="Histidine kinase-like ATPase, C-terminal domain"/>
    <property type="match status" value="1"/>
</dbReference>
<accession>A0A4S4BPC9</accession>
<dbReference type="Pfam" id="PF00512">
    <property type="entry name" value="HisKA"/>
    <property type="match status" value="1"/>
</dbReference>
<dbReference type="InterPro" id="IPR003661">
    <property type="entry name" value="HisK_dim/P_dom"/>
</dbReference>
<keyword evidence="14" id="KW-0812">Transmembrane</keyword>
<evidence type="ECO:0000256" key="4">
    <source>
        <dbReference type="ARBA" id="ARBA00022553"/>
    </source>
</evidence>
<dbReference type="GO" id="GO:0000155">
    <property type="term" value="F:phosphorelay sensor kinase activity"/>
    <property type="evidence" value="ECO:0007669"/>
    <property type="project" value="InterPro"/>
</dbReference>
<dbReference type="InterPro" id="IPR029016">
    <property type="entry name" value="GAF-like_dom_sf"/>
</dbReference>
<dbReference type="Pfam" id="PF13185">
    <property type="entry name" value="GAF_2"/>
    <property type="match status" value="1"/>
</dbReference>
<feature type="modified residue" description="4-aspartylphosphate" evidence="11">
    <location>
        <position position="1004"/>
    </location>
</feature>
<evidence type="ECO:0000313" key="17">
    <source>
        <dbReference type="EMBL" id="THF76581.1"/>
    </source>
</evidence>
<feature type="transmembrane region" description="Helical" evidence="14">
    <location>
        <begin position="15"/>
        <end position="35"/>
    </location>
</feature>
<evidence type="ECO:0000256" key="9">
    <source>
        <dbReference type="ARBA" id="ARBA00023012"/>
    </source>
</evidence>
<comment type="catalytic activity">
    <reaction evidence="1">
        <text>ATP + protein L-histidine = ADP + protein N-phospho-L-histidine.</text>
        <dbReference type="EC" id="2.7.13.3"/>
    </reaction>
</comment>
<dbReference type="InterPro" id="IPR001789">
    <property type="entry name" value="Sig_transdc_resp-reg_receiver"/>
</dbReference>
<dbReference type="Gene3D" id="1.10.287.130">
    <property type="match status" value="1"/>
</dbReference>
<evidence type="ECO:0000256" key="8">
    <source>
        <dbReference type="ARBA" id="ARBA00022840"/>
    </source>
</evidence>
<evidence type="ECO:0000313" key="18">
    <source>
        <dbReference type="Proteomes" id="UP000310636"/>
    </source>
</evidence>
<dbReference type="PROSITE" id="PS50110">
    <property type="entry name" value="RESPONSE_REGULATORY"/>
    <property type="match status" value="3"/>
</dbReference>
<comment type="similarity">
    <text evidence="2">In the N-terminal section; belongs to the phytochrome family.</text>
</comment>
<evidence type="ECO:0000256" key="5">
    <source>
        <dbReference type="ARBA" id="ARBA00022679"/>
    </source>
</evidence>
<dbReference type="PANTHER" id="PTHR45339:SF1">
    <property type="entry name" value="HYBRID SIGNAL TRANSDUCTION HISTIDINE KINASE J"/>
    <property type="match status" value="1"/>
</dbReference>
<keyword evidence="9" id="KW-0902">Two-component regulatory system</keyword>
<keyword evidence="14" id="KW-0472">Membrane</keyword>
<dbReference type="InterPro" id="IPR004358">
    <property type="entry name" value="Sig_transdc_His_kin-like_C"/>
</dbReference>
<dbReference type="InterPro" id="IPR003594">
    <property type="entry name" value="HATPase_dom"/>
</dbReference>
<dbReference type="PROSITE" id="PS50109">
    <property type="entry name" value="HIS_KIN"/>
    <property type="match status" value="1"/>
</dbReference>
<dbReference type="SMART" id="SM00065">
    <property type="entry name" value="GAF"/>
    <property type="match status" value="1"/>
</dbReference>
<feature type="domain" description="Response regulatory" evidence="16">
    <location>
        <begin position="835"/>
        <end position="948"/>
    </location>
</feature>
<evidence type="ECO:0000259" key="15">
    <source>
        <dbReference type="PROSITE" id="PS50109"/>
    </source>
</evidence>
<evidence type="ECO:0000256" key="11">
    <source>
        <dbReference type="PROSITE-ProRule" id="PRU00169"/>
    </source>
</evidence>
<sequence>MLLEDFLMRVSQARISALNILIIGVMVLTSILSFFSSLSMQQASNFVVQETIPAIQATDNLVRNLIDQETGIRGYMVTSNREFLNPYETARNQIQANVDVIRNFARAHSPEATAILERKIVPQINRIEVYLEEMEALVLSGKMEEARDQIGNGKADMDRFRDLQAELAESIEHIAHDSYSDAYRSGQTARYILLAGVLLSVSAGFVSFLMYRRSSRAEKELLASSEALRKQHDETLKLQADQEAMMAKLIDINAENERQNWLKTHYSRLINLSQGITDAKALASLLISELAKLLEAGQGVFYGRDSEPGSPSFGSYFLLGSYACTERKSRFEPGEGLIGQCALERAPIVLRNVPDDYAPIQSGLGGRKPLTIAVLPVPFENEVSAVIELSSFEEWTPIQMELLEQVTAALGVILDSVSSRQRTERLLAESRQLSELLQTQQEELRASNEELEEQTSILRLSEEKLKIQSEELQVINEEMELKTSYLELQKADIEKQNELIRLSKQEVEEKAQELELASKYKSEFLANMSHELRTPLNSLLILSKSLAGNEERNLTEDQVESARIIYSGGQDLLRLINDILDLSKVEAGKMDIRLEPLPVVSIVRDLQYQFNPVAKERGLRFECRLADDLPEELMTDGQRTEQILRNLLSNAFKFTAEGCVRLDVLRAGSAEDIAGEEPFEGDAIVFSVRDTGIGIPYSKQQAIFEAFQQADGSTSRRYGGTGLGLTISRELARLLGGRIRLASEEGQGSCFSLLLPLDPAEAIRLSASEAAAAAEPGAAAGALQAMKSSPATQSAVSPPSPHPSPSTQAPFSPTAAQLSPSSPESASSPAASERTVLIVEDDAAYAKVMQGLARRKGFGSLVAASGAEGLRLAKEKRPRAIVLDLGLPDMDGLQVLEALRTDRDTKSIPVHVVSGREATEASLLGGAVSFLAKPATAERIEELFAALNSSVDRQRRILVIEDDPGSQRAIQELLKKKGELVHSYTAAEGMRQLRESSFDVIILDLDLPDLSGMDLLLRLAREKGEPLPPIVIFTGRELTQEEYVELSRYSSSIVVKGASSGERLLDEVNLFLHSLPQVPESRRSRAAADASNANANTNANRDANANADAAIRGRRVLLVDDDLRNTFALSKILKQHGFKVEMADNGKLALERLEAAPAGIDLVLMDIMMPVMDGYEAMRRIRADERFRTLPIIALTAKAMTGDREKCIEGGANDYMTKPVDPDQLLSLLRVWLAAER</sequence>
<dbReference type="Proteomes" id="UP000310636">
    <property type="component" value="Unassembled WGS sequence"/>
</dbReference>
<feature type="compositionally biased region" description="Polar residues" evidence="13">
    <location>
        <begin position="807"/>
        <end position="818"/>
    </location>
</feature>
<feature type="domain" description="Histidine kinase" evidence="15">
    <location>
        <begin position="527"/>
        <end position="759"/>
    </location>
</feature>
<reference evidence="17 18" key="1">
    <citation type="submission" date="2019-04" db="EMBL/GenBank/DDBJ databases">
        <title>Cohnella sp. nov. isolated from preserved vegetables.</title>
        <authorList>
            <person name="Lin S.-Y."/>
            <person name="Hung M.-H."/>
            <person name="Young C.-C."/>
        </authorList>
    </citation>
    <scope>NUCLEOTIDE SEQUENCE [LARGE SCALE GENOMIC DNA]</scope>
    <source>
        <strain evidence="17 18">CC-MHH1044</strain>
    </source>
</reference>
<evidence type="ECO:0000256" key="13">
    <source>
        <dbReference type="SAM" id="MobiDB-lite"/>
    </source>
</evidence>
<dbReference type="InterPro" id="IPR007891">
    <property type="entry name" value="CHASE3"/>
</dbReference>
<dbReference type="AlphaFoldDB" id="A0A4S4BPC9"/>
<dbReference type="SUPFAM" id="SSF55874">
    <property type="entry name" value="ATPase domain of HSP90 chaperone/DNA topoisomerase II/histidine kinase"/>
    <property type="match status" value="1"/>
</dbReference>
<feature type="domain" description="Response regulatory" evidence="16">
    <location>
        <begin position="1115"/>
        <end position="1233"/>
    </location>
</feature>
<evidence type="ECO:0000256" key="3">
    <source>
        <dbReference type="ARBA" id="ARBA00012438"/>
    </source>
</evidence>
<evidence type="ECO:0000256" key="2">
    <source>
        <dbReference type="ARBA" id="ARBA00006402"/>
    </source>
</evidence>
<dbReference type="InterPro" id="IPR005467">
    <property type="entry name" value="His_kinase_dom"/>
</dbReference>
<dbReference type="SMART" id="SM00388">
    <property type="entry name" value="HisKA"/>
    <property type="match status" value="1"/>
</dbReference>
<name>A0A4S4BPC9_9BACL</name>
<dbReference type="Pfam" id="PF05227">
    <property type="entry name" value="CHASE3"/>
    <property type="match status" value="1"/>
</dbReference>
<dbReference type="SUPFAM" id="SSF47384">
    <property type="entry name" value="Homodimeric domain of signal transducing histidine kinase"/>
    <property type="match status" value="1"/>
</dbReference>
<comment type="caution">
    <text evidence="17">The sequence shown here is derived from an EMBL/GenBank/DDBJ whole genome shotgun (WGS) entry which is preliminary data.</text>
</comment>
<organism evidence="17 18">
    <name type="scientific">Cohnella fermenti</name>
    <dbReference type="NCBI Taxonomy" id="2565925"/>
    <lineage>
        <taxon>Bacteria</taxon>
        <taxon>Bacillati</taxon>
        <taxon>Bacillota</taxon>
        <taxon>Bacilli</taxon>
        <taxon>Bacillales</taxon>
        <taxon>Paenibacillaceae</taxon>
        <taxon>Cohnella</taxon>
    </lineage>
</organism>
<feature type="compositionally biased region" description="Low complexity" evidence="13">
    <location>
        <begin position="819"/>
        <end position="832"/>
    </location>
</feature>
<protein>
    <recommendedName>
        <fullName evidence="10">Circadian input-output histidine kinase CikA</fullName>
        <ecNumber evidence="3">2.7.13.3</ecNumber>
    </recommendedName>
</protein>
<evidence type="ECO:0000256" key="10">
    <source>
        <dbReference type="ARBA" id="ARBA00074306"/>
    </source>
</evidence>
<dbReference type="CDD" id="cd16922">
    <property type="entry name" value="HATPase_EvgS-ArcB-TorS-like"/>
    <property type="match status" value="1"/>
</dbReference>
<keyword evidence="7" id="KW-0418">Kinase</keyword>
<dbReference type="GO" id="GO:0005524">
    <property type="term" value="F:ATP binding"/>
    <property type="evidence" value="ECO:0007669"/>
    <property type="project" value="UniProtKB-KW"/>
</dbReference>
<feature type="modified residue" description="4-aspartylphosphate" evidence="11">
    <location>
        <position position="884"/>
    </location>
</feature>
<feature type="domain" description="Response regulatory" evidence="16">
    <location>
        <begin position="956"/>
        <end position="1071"/>
    </location>
</feature>
<evidence type="ECO:0000256" key="12">
    <source>
        <dbReference type="SAM" id="Coils"/>
    </source>
</evidence>
<dbReference type="CDD" id="cd00082">
    <property type="entry name" value="HisKA"/>
    <property type="match status" value="1"/>
</dbReference>
<dbReference type="Gene3D" id="3.40.50.2300">
    <property type="match status" value="3"/>
</dbReference>
<keyword evidence="12" id="KW-0175">Coiled coil</keyword>
<dbReference type="SMART" id="SM00448">
    <property type="entry name" value="REC"/>
    <property type="match status" value="3"/>
</dbReference>
<feature type="compositionally biased region" description="Low complexity" evidence="13">
    <location>
        <begin position="1087"/>
        <end position="1101"/>
    </location>
</feature>
<dbReference type="InterPro" id="IPR011006">
    <property type="entry name" value="CheY-like_superfamily"/>
</dbReference>
<dbReference type="Pfam" id="PF02518">
    <property type="entry name" value="HATPase_c"/>
    <property type="match status" value="1"/>
</dbReference>
<feature type="modified residue" description="4-aspartylphosphate" evidence="11">
    <location>
        <position position="1166"/>
    </location>
</feature>
<keyword evidence="8" id="KW-0067">ATP-binding</keyword>
<proteinExistence type="inferred from homology"/>
<dbReference type="SUPFAM" id="SSF52172">
    <property type="entry name" value="CheY-like"/>
    <property type="match status" value="3"/>
</dbReference>
<dbReference type="FunFam" id="3.30.565.10:FF:000010">
    <property type="entry name" value="Sensor histidine kinase RcsC"/>
    <property type="match status" value="1"/>
</dbReference>
<dbReference type="EMBL" id="SSOB01000024">
    <property type="protein sequence ID" value="THF76581.1"/>
    <property type="molecule type" value="Genomic_DNA"/>
</dbReference>
<dbReference type="SUPFAM" id="SSF55781">
    <property type="entry name" value="GAF domain-like"/>
    <property type="match status" value="1"/>
</dbReference>
<dbReference type="InterPro" id="IPR036097">
    <property type="entry name" value="HisK_dim/P_sf"/>
</dbReference>
<dbReference type="SMART" id="SM00387">
    <property type="entry name" value="HATPase_c"/>
    <property type="match status" value="1"/>
</dbReference>
<keyword evidence="4 11" id="KW-0597">Phosphoprotein</keyword>
<keyword evidence="6" id="KW-0547">Nucleotide-binding</keyword>
<evidence type="ECO:0000256" key="7">
    <source>
        <dbReference type="ARBA" id="ARBA00022777"/>
    </source>
</evidence>
<evidence type="ECO:0000256" key="1">
    <source>
        <dbReference type="ARBA" id="ARBA00000085"/>
    </source>
</evidence>
<feature type="region of interest" description="Disordered" evidence="13">
    <location>
        <begin position="783"/>
        <end position="832"/>
    </location>
</feature>
<dbReference type="PANTHER" id="PTHR45339">
    <property type="entry name" value="HYBRID SIGNAL TRANSDUCTION HISTIDINE KINASE J"/>
    <property type="match status" value="1"/>
</dbReference>
<evidence type="ECO:0000256" key="14">
    <source>
        <dbReference type="SAM" id="Phobius"/>
    </source>
</evidence>
<keyword evidence="14" id="KW-1133">Transmembrane helix</keyword>
<feature type="region of interest" description="Disordered" evidence="13">
    <location>
        <begin position="1082"/>
        <end position="1101"/>
    </location>
</feature>
<dbReference type="PRINTS" id="PR00344">
    <property type="entry name" value="BCTRLSENSOR"/>
</dbReference>
<dbReference type="CDD" id="cd17546">
    <property type="entry name" value="REC_hyHK_CKI1_RcsC-like"/>
    <property type="match status" value="1"/>
</dbReference>
<dbReference type="Pfam" id="PF00072">
    <property type="entry name" value="Response_reg"/>
    <property type="match status" value="3"/>
</dbReference>
<keyword evidence="5" id="KW-0808">Transferase</keyword>
<dbReference type="EC" id="2.7.13.3" evidence="3"/>
<evidence type="ECO:0000256" key="6">
    <source>
        <dbReference type="ARBA" id="ARBA00022741"/>
    </source>
</evidence>
<dbReference type="Gene3D" id="3.30.450.40">
    <property type="match status" value="1"/>
</dbReference>
<dbReference type="InterPro" id="IPR036890">
    <property type="entry name" value="HATPase_C_sf"/>
</dbReference>
<dbReference type="InterPro" id="IPR003018">
    <property type="entry name" value="GAF"/>
</dbReference>
<dbReference type="CDD" id="cd00156">
    <property type="entry name" value="REC"/>
    <property type="match status" value="2"/>
</dbReference>
<evidence type="ECO:0000259" key="16">
    <source>
        <dbReference type="PROSITE" id="PS50110"/>
    </source>
</evidence>
<dbReference type="OrthoDB" id="9790669at2"/>
<feature type="coiled-coil region" evidence="12">
    <location>
        <begin position="423"/>
        <end position="517"/>
    </location>
</feature>
<gene>
    <name evidence="17" type="ORF">E6C55_18785</name>
</gene>
<feature type="transmembrane region" description="Helical" evidence="14">
    <location>
        <begin position="191"/>
        <end position="211"/>
    </location>
</feature>
<keyword evidence="18" id="KW-1185">Reference proteome</keyword>
<dbReference type="CDD" id="cd19410">
    <property type="entry name" value="HK9-like_sensor"/>
    <property type="match status" value="1"/>
</dbReference>